<comment type="caution">
    <text evidence="1">The sequence shown here is derived from an EMBL/GenBank/DDBJ whole genome shotgun (WGS) entry which is preliminary data.</text>
</comment>
<protein>
    <submittedName>
        <fullName evidence="1">Uncharacterized protein</fullName>
    </submittedName>
</protein>
<sequence length="35" mass="3902">MSCQSAPAQVRSSLDNIHFSSHTYLPPVDQTIFSH</sequence>
<gene>
    <name evidence="1" type="ORF">SPARVUS_LOCUS15960096</name>
</gene>
<evidence type="ECO:0000313" key="1">
    <source>
        <dbReference type="EMBL" id="CAI9620267.1"/>
    </source>
</evidence>
<keyword evidence="2" id="KW-1185">Reference proteome</keyword>
<reference evidence="1" key="1">
    <citation type="submission" date="2023-05" db="EMBL/GenBank/DDBJ databases">
        <authorList>
            <person name="Stuckert A."/>
        </authorList>
    </citation>
    <scope>NUCLEOTIDE SEQUENCE</scope>
</reference>
<proteinExistence type="predicted"/>
<dbReference type="Proteomes" id="UP001162483">
    <property type="component" value="Unassembled WGS sequence"/>
</dbReference>
<organism evidence="1 2">
    <name type="scientific">Staurois parvus</name>
    <dbReference type="NCBI Taxonomy" id="386267"/>
    <lineage>
        <taxon>Eukaryota</taxon>
        <taxon>Metazoa</taxon>
        <taxon>Chordata</taxon>
        <taxon>Craniata</taxon>
        <taxon>Vertebrata</taxon>
        <taxon>Euteleostomi</taxon>
        <taxon>Amphibia</taxon>
        <taxon>Batrachia</taxon>
        <taxon>Anura</taxon>
        <taxon>Neobatrachia</taxon>
        <taxon>Ranoidea</taxon>
        <taxon>Ranidae</taxon>
        <taxon>Staurois</taxon>
    </lineage>
</organism>
<name>A0ABN9HHA1_9NEOB</name>
<feature type="non-terminal residue" evidence="1">
    <location>
        <position position="35"/>
    </location>
</feature>
<dbReference type="EMBL" id="CATNWA010020888">
    <property type="protein sequence ID" value="CAI9620267.1"/>
    <property type="molecule type" value="Genomic_DNA"/>
</dbReference>
<evidence type="ECO:0000313" key="2">
    <source>
        <dbReference type="Proteomes" id="UP001162483"/>
    </source>
</evidence>
<accession>A0ABN9HHA1</accession>